<proteinExistence type="predicted"/>
<evidence type="ECO:0000256" key="2">
    <source>
        <dbReference type="SAM" id="MobiDB-lite"/>
    </source>
</evidence>
<feature type="region of interest" description="Disordered" evidence="2">
    <location>
        <begin position="70"/>
        <end position="89"/>
    </location>
</feature>
<keyword evidence="1" id="KW-0175">Coiled coil</keyword>
<keyword evidence="4" id="KW-1185">Reference proteome</keyword>
<sequence length="302" mass="34660">MRDLSQERKSRRDDMYEAEFEKLNRSIDATCERIGDMNEKINAMDEKLTALMDKLTKLEHMMSDFINQWRSKQSSQTTQTPIEDSTQISPIEVSTQSPPAIDHNIQISPAIDNTQSSSAIDHETSSPTIDTQIEHPRVIHPPRGSSNGRACLPQSPPNFNGRPRILGKGIKTVPLLIEEFNLIDSCKWAKSAKERQYLMRRRPTVEYLRLSKSEPLAKEFGQVDLLELYRDKQGLTMTQLSTKIKSFSDETETAGGRKRRNFNLTSKEKVDDLLRDFITISSRYGLELSLRESKRSRIENLE</sequence>
<dbReference type="AlphaFoldDB" id="A5DAG6"/>
<dbReference type="VEuPathDB" id="FungiDB:PGUG_00271"/>
<dbReference type="RefSeq" id="XP_001486894.2">
    <property type="nucleotide sequence ID" value="XM_001486844.1"/>
</dbReference>
<dbReference type="EMBL" id="CH408155">
    <property type="protein sequence ID" value="EDK36173.2"/>
    <property type="molecule type" value="Genomic_DNA"/>
</dbReference>
<gene>
    <name evidence="3" type="ORF">PGUG_00271</name>
</gene>
<dbReference type="KEGG" id="pgu:PGUG_00271"/>
<protein>
    <submittedName>
        <fullName evidence="3">Uncharacterized protein</fullName>
    </submittedName>
</protein>
<dbReference type="InParanoid" id="A5DAG6"/>
<evidence type="ECO:0000313" key="3">
    <source>
        <dbReference type="EMBL" id="EDK36173.2"/>
    </source>
</evidence>
<feature type="coiled-coil region" evidence="1">
    <location>
        <begin position="34"/>
        <end position="61"/>
    </location>
</feature>
<organism evidence="3 4">
    <name type="scientific">Meyerozyma guilliermondii (strain ATCC 6260 / CBS 566 / DSM 6381 / JCM 1539 / NBRC 10279 / NRRL Y-324)</name>
    <name type="common">Yeast</name>
    <name type="synonym">Candida guilliermondii</name>
    <dbReference type="NCBI Taxonomy" id="294746"/>
    <lineage>
        <taxon>Eukaryota</taxon>
        <taxon>Fungi</taxon>
        <taxon>Dikarya</taxon>
        <taxon>Ascomycota</taxon>
        <taxon>Saccharomycotina</taxon>
        <taxon>Pichiomycetes</taxon>
        <taxon>Debaryomycetaceae</taxon>
        <taxon>Meyerozyma</taxon>
    </lineage>
</organism>
<dbReference type="GeneID" id="5129283"/>
<dbReference type="OrthoDB" id="10399368at2759"/>
<reference evidence="3 4" key="1">
    <citation type="journal article" date="2009" name="Nature">
        <title>Evolution of pathogenicity and sexual reproduction in eight Candida genomes.</title>
        <authorList>
            <person name="Butler G."/>
            <person name="Rasmussen M.D."/>
            <person name="Lin M.F."/>
            <person name="Santos M.A."/>
            <person name="Sakthikumar S."/>
            <person name="Munro C.A."/>
            <person name="Rheinbay E."/>
            <person name="Grabherr M."/>
            <person name="Forche A."/>
            <person name="Reedy J.L."/>
            <person name="Agrafioti I."/>
            <person name="Arnaud M.B."/>
            <person name="Bates S."/>
            <person name="Brown A.J."/>
            <person name="Brunke S."/>
            <person name="Costanzo M.C."/>
            <person name="Fitzpatrick D.A."/>
            <person name="de Groot P.W."/>
            <person name="Harris D."/>
            <person name="Hoyer L.L."/>
            <person name="Hube B."/>
            <person name="Klis F.M."/>
            <person name="Kodira C."/>
            <person name="Lennard N."/>
            <person name="Logue M.E."/>
            <person name="Martin R."/>
            <person name="Neiman A.M."/>
            <person name="Nikolaou E."/>
            <person name="Quail M.A."/>
            <person name="Quinn J."/>
            <person name="Santos M.C."/>
            <person name="Schmitzberger F.F."/>
            <person name="Sherlock G."/>
            <person name="Shah P."/>
            <person name="Silverstein K.A."/>
            <person name="Skrzypek M.S."/>
            <person name="Soll D."/>
            <person name="Staggs R."/>
            <person name="Stansfield I."/>
            <person name="Stumpf M.P."/>
            <person name="Sudbery P.E."/>
            <person name="Srikantha T."/>
            <person name="Zeng Q."/>
            <person name="Berman J."/>
            <person name="Berriman M."/>
            <person name="Heitman J."/>
            <person name="Gow N.A."/>
            <person name="Lorenz M.C."/>
            <person name="Birren B.W."/>
            <person name="Kellis M."/>
            <person name="Cuomo C.A."/>
        </authorList>
    </citation>
    <scope>NUCLEOTIDE SEQUENCE [LARGE SCALE GENOMIC DNA]</scope>
    <source>
        <strain evidence="4">ATCC 6260 / CBS 566 / DSM 6381 / JCM 1539 / NBRC 10279 / NRRL Y-324</strain>
    </source>
</reference>
<evidence type="ECO:0000313" key="4">
    <source>
        <dbReference type="Proteomes" id="UP000001997"/>
    </source>
</evidence>
<evidence type="ECO:0000256" key="1">
    <source>
        <dbReference type="SAM" id="Coils"/>
    </source>
</evidence>
<accession>A5DAG6</accession>
<dbReference type="Proteomes" id="UP000001997">
    <property type="component" value="Unassembled WGS sequence"/>
</dbReference>
<name>A5DAG6_PICGU</name>
<dbReference type="HOGENOM" id="CLU_921699_0_0_1"/>